<keyword evidence="2" id="KW-1185">Reference proteome</keyword>
<name>A0ACB5UBF3_AMBMO</name>
<organism evidence="1 2">
    <name type="scientific">Ambrosiozyma monospora</name>
    <name type="common">Yeast</name>
    <name type="synonym">Endomycopsis monosporus</name>
    <dbReference type="NCBI Taxonomy" id="43982"/>
    <lineage>
        <taxon>Eukaryota</taxon>
        <taxon>Fungi</taxon>
        <taxon>Dikarya</taxon>
        <taxon>Ascomycota</taxon>
        <taxon>Saccharomycotina</taxon>
        <taxon>Pichiomycetes</taxon>
        <taxon>Pichiales</taxon>
        <taxon>Pichiaceae</taxon>
        <taxon>Ambrosiozyma</taxon>
    </lineage>
</organism>
<sequence length="157" mass="18057">MSYHWSTTPFIQLYDNIQSNPDDTTQQQQQISLLLHDLSQLIKHPHKNDSSRKTLESGKVKFSDDLEYELNHQFKLDSIKLADDLNLDEISSAELLFLANDINNGNGGDLDLGVSLHDSAMANYYTRRQYILQILLYYICINSPLIQSNNQLKNPRS</sequence>
<comment type="caution">
    <text evidence="1">The sequence shown here is derived from an EMBL/GenBank/DDBJ whole genome shotgun (WGS) entry which is preliminary data.</text>
</comment>
<reference evidence="1" key="1">
    <citation type="submission" date="2023-04" db="EMBL/GenBank/DDBJ databases">
        <title>Ambrosiozyma monospora NBRC 10751.</title>
        <authorList>
            <person name="Ichikawa N."/>
            <person name="Sato H."/>
            <person name="Tonouchi N."/>
        </authorList>
    </citation>
    <scope>NUCLEOTIDE SEQUENCE</scope>
    <source>
        <strain evidence="1">NBRC 10751</strain>
    </source>
</reference>
<gene>
    <name evidence="1" type="ORF">Amon02_001266200</name>
</gene>
<dbReference type="EMBL" id="BSXS01015098">
    <property type="protein sequence ID" value="GMF06369.1"/>
    <property type="molecule type" value="Genomic_DNA"/>
</dbReference>
<dbReference type="Proteomes" id="UP001165064">
    <property type="component" value="Unassembled WGS sequence"/>
</dbReference>
<proteinExistence type="predicted"/>
<protein>
    <submittedName>
        <fullName evidence="1">Unnamed protein product</fullName>
    </submittedName>
</protein>
<evidence type="ECO:0000313" key="1">
    <source>
        <dbReference type="EMBL" id="GMF06369.1"/>
    </source>
</evidence>
<evidence type="ECO:0000313" key="2">
    <source>
        <dbReference type="Proteomes" id="UP001165064"/>
    </source>
</evidence>
<accession>A0ACB5UBF3</accession>